<name>A0A8J3C9I6_9PSEU</name>
<reference evidence="2" key="1">
    <citation type="journal article" date="2014" name="Int. J. Syst. Evol. Microbiol.">
        <title>Complete genome sequence of Corynebacterium casei LMG S-19264T (=DSM 44701T), isolated from a smear-ripened cheese.</title>
        <authorList>
            <consortium name="US DOE Joint Genome Institute (JGI-PGF)"/>
            <person name="Walter F."/>
            <person name="Albersmeier A."/>
            <person name="Kalinowski J."/>
            <person name="Ruckert C."/>
        </authorList>
    </citation>
    <scope>NUCLEOTIDE SEQUENCE</scope>
    <source>
        <strain evidence="2">CGMCC 4.5737</strain>
    </source>
</reference>
<comment type="caution">
    <text evidence="2">The sequence shown here is derived from an EMBL/GenBank/DDBJ whole genome shotgun (WGS) entry which is preliminary data.</text>
</comment>
<feature type="domain" description="Hemerythrin-like" evidence="1">
    <location>
        <begin position="9"/>
        <end position="125"/>
    </location>
</feature>
<gene>
    <name evidence="2" type="ORF">GCM10012275_16050</name>
</gene>
<organism evidence="2 3">
    <name type="scientific">Longimycelium tulufanense</name>
    <dbReference type="NCBI Taxonomy" id="907463"/>
    <lineage>
        <taxon>Bacteria</taxon>
        <taxon>Bacillati</taxon>
        <taxon>Actinomycetota</taxon>
        <taxon>Actinomycetes</taxon>
        <taxon>Pseudonocardiales</taxon>
        <taxon>Pseudonocardiaceae</taxon>
        <taxon>Longimycelium</taxon>
    </lineage>
</organism>
<dbReference type="EMBL" id="BMMK01000005">
    <property type="protein sequence ID" value="GGM45819.1"/>
    <property type="molecule type" value="Genomic_DNA"/>
</dbReference>
<dbReference type="AlphaFoldDB" id="A0A8J3C9I6"/>
<dbReference type="PANTHER" id="PTHR35585:SF1">
    <property type="entry name" value="HHE DOMAIN PROTEIN (AFU_ORTHOLOGUE AFUA_4G00730)"/>
    <property type="match status" value="1"/>
</dbReference>
<evidence type="ECO:0000313" key="2">
    <source>
        <dbReference type="EMBL" id="GGM45819.1"/>
    </source>
</evidence>
<dbReference type="InterPro" id="IPR012312">
    <property type="entry name" value="Hemerythrin-like"/>
</dbReference>
<dbReference type="RefSeq" id="WP_189055481.1">
    <property type="nucleotide sequence ID" value="NZ_BMMK01000005.1"/>
</dbReference>
<dbReference type="Pfam" id="PF01814">
    <property type="entry name" value="Hemerythrin"/>
    <property type="match status" value="1"/>
</dbReference>
<proteinExistence type="predicted"/>
<sequence length="190" mass="21601">MTTAQEQDVVELLLEQHNEIKNLFSQLSTAQGDRKRELFEDLVRLLAVHESAEEEVVHPIARRRIQNGETVVDDRLREENEAKEALAELYELGVDHPEFDGKLRALAKDVIDHATHEENQEFPQLRQNLTADQRRRMAGAIRAAEATAPTRPHPGVGESAMAQLLAGPPMAVFDRVRDAVRDWRQSNRDD</sequence>
<accession>A0A8J3C9I6</accession>
<reference evidence="2" key="2">
    <citation type="submission" date="2020-09" db="EMBL/GenBank/DDBJ databases">
        <authorList>
            <person name="Sun Q."/>
            <person name="Zhou Y."/>
        </authorList>
    </citation>
    <scope>NUCLEOTIDE SEQUENCE</scope>
    <source>
        <strain evidence="2">CGMCC 4.5737</strain>
    </source>
</reference>
<keyword evidence="3" id="KW-1185">Reference proteome</keyword>
<protein>
    <submittedName>
        <fullName evidence="2">Hemerythrin</fullName>
    </submittedName>
</protein>
<dbReference type="CDD" id="cd12108">
    <property type="entry name" value="Hr-like"/>
    <property type="match status" value="1"/>
</dbReference>
<evidence type="ECO:0000313" key="3">
    <source>
        <dbReference type="Proteomes" id="UP000637578"/>
    </source>
</evidence>
<dbReference type="Gene3D" id="1.20.120.520">
    <property type="entry name" value="nmb1532 protein domain like"/>
    <property type="match status" value="1"/>
</dbReference>
<dbReference type="PANTHER" id="PTHR35585">
    <property type="entry name" value="HHE DOMAIN PROTEIN (AFU_ORTHOLOGUE AFUA_4G00730)"/>
    <property type="match status" value="1"/>
</dbReference>
<dbReference type="Proteomes" id="UP000637578">
    <property type="component" value="Unassembled WGS sequence"/>
</dbReference>
<evidence type="ECO:0000259" key="1">
    <source>
        <dbReference type="Pfam" id="PF01814"/>
    </source>
</evidence>